<evidence type="ECO:0000313" key="1">
    <source>
        <dbReference type="EMBL" id="KAL3683774.1"/>
    </source>
</evidence>
<dbReference type="AlphaFoldDB" id="A0ABD3GZM9"/>
<name>A0ABD3GZM9_9MARC</name>
<evidence type="ECO:0000313" key="2">
    <source>
        <dbReference type="Proteomes" id="UP001633002"/>
    </source>
</evidence>
<sequence>MRMRKDNNWVPFNERPEWSHRLAARRHRARAARRWPESVGSADSRRLERGVGILHQVALSGYLQHSALNQRYLLIMKDPSRGGLQAMLESEVQFTLLVTYQAPAKESPGRYLRGLFKDDKLSLIRRTDVITVCLEQISDDESSVHALNLLLDLVSIGYEPSEADSGTLNEFVGIWSSPTDLAGHLCARLENLDAIRSRYWACVEQCYPSPQGRKDTGA</sequence>
<dbReference type="SUPFAM" id="SSF48439">
    <property type="entry name" value="Protein prenylyltransferase"/>
    <property type="match status" value="1"/>
</dbReference>
<reference evidence="1 2" key="1">
    <citation type="submission" date="2024-09" db="EMBL/GenBank/DDBJ databases">
        <title>Chromosome-scale assembly of Riccia sorocarpa.</title>
        <authorList>
            <person name="Paukszto L."/>
        </authorList>
    </citation>
    <scope>NUCLEOTIDE SEQUENCE [LARGE SCALE GENOMIC DNA]</scope>
    <source>
        <strain evidence="1">LP-2024</strain>
        <tissue evidence="1">Aerial parts of the thallus</tissue>
    </source>
</reference>
<gene>
    <name evidence="1" type="ORF">R1sor_001796</name>
</gene>
<dbReference type="EMBL" id="JBJQOH010000006">
    <property type="protein sequence ID" value="KAL3683774.1"/>
    <property type="molecule type" value="Genomic_DNA"/>
</dbReference>
<dbReference type="Gene3D" id="1.25.40.120">
    <property type="entry name" value="Protein prenylyltransferase"/>
    <property type="match status" value="1"/>
</dbReference>
<comment type="caution">
    <text evidence="1">The sequence shown here is derived from an EMBL/GenBank/DDBJ whole genome shotgun (WGS) entry which is preliminary data.</text>
</comment>
<organism evidence="1 2">
    <name type="scientific">Riccia sorocarpa</name>
    <dbReference type="NCBI Taxonomy" id="122646"/>
    <lineage>
        <taxon>Eukaryota</taxon>
        <taxon>Viridiplantae</taxon>
        <taxon>Streptophyta</taxon>
        <taxon>Embryophyta</taxon>
        <taxon>Marchantiophyta</taxon>
        <taxon>Marchantiopsida</taxon>
        <taxon>Marchantiidae</taxon>
        <taxon>Marchantiales</taxon>
        <taxon>Ricciaceae</taxon>
        <taxon>Riccia</taxon>
    </lineage>
</organism>
<keyword evidence="2" id="KW-1185">Reference proteome</keyword>
<protein>
    <submittedName>
        <fullName evidence="1">Uncharacterized protein</fullName>
    </submittedName>
</protein>
<proteinExistence type="predicted"/>
<dbReference type="Proteomes" id="UP001633002">
    <property type="component" value="Unassembled WGS sequence"/>
</dbReference>
<accession>A0ABD3GZM9</accession>